<dbReference type="EMBL" id="CAVMJV010000042">
    <property type="protein sequence ID" value="CAK5080466.1"/>
    <property type="molecule type" value="Genomic_DNA"/>
</dbReference>
<organism evidence="1 2">
    <name type="scientific">Meloidogyne enterolobii</name>
    <name type="common">Root-knot nematode worm</name>
    <name type="synonym">Meloidogyne mayaguensis</name>
    <dbReference type="NCBI Taxonomy" id="390850"/>
    <lineage>
        <taxon>Eukaryota</taxon>
        <taxon>Metazoa</taxon>
        <taxon>Ecdysozoa</taxon>
        <taxon>Nematoda</taxon>
        <taxon>Chromadorea</taxon>
        <taxon>Rhabditida</taxon>
        <taxon>Tylenchina</taxon>
        <taxon>Tylenchomorpha</taxon>
        <taxon>Tylenchoidea</taxon>
        <taxon>Meloidogynidae</taxon>
        <taxon>Meloidogyninae</taxon>
        <taxon>Meloidogyne</taxon>
    </lineage>
</organism>
<sequence>MRKRRKSCGPIYILVPSKHTNTCLLFFIPLHFSSSTTSSPATISDSFILF</sequence>
<protein>
    <submittedName>
        <fullName evidence="1">Uncharacterized protein</fullName>
    </submittedName>
</protein>
<reference evidence="1" key="1">
    <citation type="submission" date="2023-11" db="EMBL/GenBank/DDBJ databases">
        <authorList>
            <person name="Poullet M."/>
        </authorList>
    </citation>
    <scope>NUCLEOTIDE SEQUENCE</scope>
    <source>
        <strain evidence="1">E1834</strain>
    </source>
</reference>
<dbReference type="Proteomes" id="UP001497535">
    <property type="component" value="Unassembled WGS sequence"/>
</dbReference>
<name>A0ACB0ZMZ5_MELEN</name>
<evidence type="ECO:0000313" key="2">
    <source>
        <dbReference type="Proteomes" id="UP001497535"/>
    </source>
</evidence>
<proteinExistence type="predicted"/>
<keyword evidence="2" id="KW-1185">Reference proteome</keyword>
<evidence type="ECO:0000313" key="1">
    <source>
        <dbReference type="EMBL" id="CAK5080466.1"/>
    </source>
</evidence>
<gene>
    <name evidence="1" type="ORF">MENTE1834_LOCUS27639</name>
</gene>
<comment type="caution">
    <text evidence="1">The sequence shown here is derived from an EMBL/GenBank/DDBJ whole genome shotgun (WGS) entry which is preliminary data.</text>
</comment>
<accession>A0ACB0ZMZ5</accession>